<gene>
    <name evidence="4" type="ORF">GGP61_000005</name>
</gene>
<comment type="caution">
    <text evidence="4">The sequence shown here is derived from an EMBL/GenBank/DDBJ whole genome shotgun (WGS) entry which is preliminary data.</text>
</comment>
<evidence type="ECO:0000256" key="2">
    <source>
        <dbReference type="SAM" id="SignalP"/>
    </source>
</evidence>
<name>A0A9X2TI46_9BACT</name>
<reference evidence="4" key="1">
    <citation type="submission" date="2022-08" db="EMBL/GenBank/DDBJ databases">
        <title>Genomic Encyclopedia of Type Strains, Phase V (KMG-V): Genome sequencing to study the core and pangenomes of soil and plant-associated prokaryotes.</title>
        <authorList>
            <person name="Whitman W."/>
        </authorList>
    </citation>
    <scope>NUCLEOTIDE SEQUENCE</scope>
    <source>
        <strain evidence="4">SP3049</strain>
    </source>
</reference>
<dbReference type="RefSeq" id="WP_183957338.1">
    <property type="nucleotide sequence ID" value="NZ_JACIFB010000002.1"/>
</dbReference>
<evidence type="ECO:0000259" key="3">
    <source>
        <dbReference type="Pfam" id="PF16871"/>
    </source>
</evidence>
<evidence type="ECO:0000256" key="1">
    <source>
        <dbReference type="SAM" id="MobiDB-lite"/>
    </source>
</evidence>
<organism evidence="4 5">
    <name type="scientific">Salinibacter ruber</name>
    <dbReference type="NCBI Taxonomy" id="146919"/>
    <lineage>
        <taxon>Bacteria</taxon>
        <taxon>Pseudomonadati</taxon>
        <taxon>Rhodothermota</taxon>
        <taxon>Rhodothermia</taxon>
        <taxon>Rhodothermales</taxon>
        <taxon>Salinibacteraceae</taxon>
        <taxon>Salinibacter</taxon>
    </lineage>
</organism>
<dbReference type="InterPro" id="IPR021862">
    <property type="entry name" value="DUF3472"/>
</dbReference>
<proteinExistence type="predicted"/>
<accession>A0A9X2TI46</accession>
<feature type="domain" description="DUF5077" evidence="3">
    <location>
        <begin position="48"/>
        <end position="165"/>
    </location>
</feature>
<evidence type="ECO:0000313" key="5">
    <source>
        <dbReference type="Proteomes" id="UP001155057"/>
    </source>
</evidence>
<feature type="region of interest" description="Disordered" evidence="1">
    <location>
        <begin position="28"/>
        <end position="63"/>
    </location>
</feature>
<dbReference type="AlphaFoldDB" id="A0A9X2TI46"/>
<dbReference type="Pfam" id="PF16871">
    <property type="entry name" value="DUF5077"/>
    <property type="match status" value="1"/>
</dbReference>
<dbReference type="Pfam" id="PF11958">
    <property type="entry name" value="DUF3472"/>
    <property type="match status" value="1"/>
</dbReference>
<feature type="compositionally biased region" description="Acidic residues" evidence="1">
    <location>
        <begin position="29"/>
        <end position="38"/>
    </location>
</feature>
<sequence length="448" mass="49739">MRNYASHLTIGFLAVATVFALALPGCDSSTEEEVDGGDSSDPTETVSVPLGGNAYRTRGAGPDEVTQKGIMTWKNSESTFSVYVKLREPAVVTPRLRARAPEGEESTVRLSVDGYEEEVRVTNSDYTSVAFGETEIEDSGYVRFDLTGVEKTGDEFVEATDLKLEVPRGTSVHAVQSNEDNNFYWSRRGPSVHLNYDLPDATVEWVHSAITVPEGKDPVGAYYMANGFDEGYFGIQVNSEEERRVLFSVWSPHDTDDPSSIPDSLRVQLVAKGGNVTAGEFGGEGSGGQSYLTYSWEAGTTYRFLTRAEPDGEGSTIYTAYFYPPEEGEWRFIASFKRPQTDTWYEGWYSFLENFDPGMGHIERKAHYHDQWARDTEGDWHAIQQATFTGDGTASSGLREDFAGGVEENTFYLRHCGFFDDAVSLNQTFEYPSSDRQPPSVNVDDLPN</sequence>
<feature type="signal peptide" evidence="2">
    <location>
        <begin position="1"/>
        <end position="22"/>
    </location>
</feature>
<dbReference type="Proteomes" id="UP001155057">
    <property type="component" value="Unassembled WGS sequence"/>
</dbReference>
<dbReference type="InterPro" id="IPR031712">
    <property type="entry name" value="DUF5077"/>
</dbReference>
<keyword evidence="2" id="KW-0732">Signal</keyword>
<dbReference type="EMBL" id="JANUAE010000001">
    <property type="protein sequence ID" value="MCS3708418.1"/>
    <property type="molecule type" value="Genomic_DNA"/>
</dbReference>
<protein>
    <recommendedName>
        <fullName evidence="3">DUF5077 domain-containing protein</fullName>
    </recommendedName>
</protein>
<evidence type="ECO:0000313" key="4">
    <source>
        <dbReference type="EMBL" id="MCS3708418.1"/>
    </source>
</evidence>
<feature type="chain" id="PRO_5040879284" description="DUF5077 domain-containing protein" evidence="2">
    <location>
        <begin position="23"/>
        <end position="448"/>
    </location>
</feature>